<feature type="compositionally biased region" description="Basic and acidic residues" evidence="2">
    <location>
        <begin position="380"/>
        <end position="402"/>
    </location>
</feature>
<dbReference type="Gene3D" id="3.40.50.1110">
    <property type="entry name" value="SGNH hydrolase"/>
    <property type="match status" value="1"/>
</dbReference>
<dbReference type="InterPro" id="IPR036514">
    <property type="entry name" value="SGNH_hydro_sf"/>
</dbReference>
<feature type="chain" id="PRO_5027041710" description="Sialate O-acetylesterase domain-containing protein" evidence="3">
    <location>
        <begin position="16"/>
        <end position="443"/>
    </location>
</feature>
<evidence type="ECO:0000256" key="3">
    <source>
        <dbReference type="SAM" id="SignalP"/>
    </source>
</evidence>
<gene>
    <name evidence="5" type="ORF">ORAREDHAP_LOCUS8545</name>
</gene>
<dbReference type="AlphaFoldDB" id="A0A6J5W5X0"/>
<dbReference type="InterPro" id="IPR005181">
    <property type="entry name" value="SASA"/>
</dbReference>
<evidence type="ECO:0000256" key="1">
    <source>
        <dbReference type="ARBA" id="ARBA00022801"/>
    </source>
</evidence>
<dbReference type="InterPro" id="IPR052940">
    <property type="entry name" value="Carb_Esterase_6"/>
</dbReference>
<dbReference type="SUPFAM" id="SSF52266">
    <property type="entry name" value="SGNH hydrolase"/>
    <property type="match status" value="1"/>
</dbReference>
<dbReference type="PANTHER" id="PTHR31988">
    <property type="entry name" value="ESTERASE, PUTATIVE (DUF303)-RELATED"/>
    <property type="match status" value="1"/>
</dbReference>
<evidence type="ECO:0000256" key="2">
    <source>
        <dbReference type="SAM" id="MobiDB-lite"/>
    </source>
</evidence>
<dbReference type="EMBL" id="CAEKKB010000001">
    <property type="protein sequence ID" value="CAB4296866.1"/>
    <property type="molecule type" value="Genomic_DNA"/>
</dbReference>
<keyword evidence="6" id="KW-1185">Reference proteome</keyword>
<feature type="signal peptide" evidence="3">
    <location>
        <begin position="1"/>
        <end position="15"/>
    </location>
</feature>
<dbReference type="GO" id="GO:0016787">
    <property type="term" value="F:hydrolase activity"/>
    <property type="evidence" value="ECO:0007669"/>
    <property type="project" value="UniProtKB-KW"/>
</dbReference>
<name>A0A6J5W5X0_PRUAR</name>
<organism evidence="5 6">
    <name type="scientific">Prunus armeniaca</name>
    <name type="common">Apricot</name>
    <name type="synonym">Armeniaca vulgaris</name>
    <dbReference type="NCBI Taxonomy" id="36596"/>
    <lineage>
        <taxon>Eukaryota</taxon>
        <taxon>Viridiplantae</taxon>
        <taxon>Streptophyta</taxon>
        <taxon>Embryophyta</taxon>
        <taxon>Tracheophyta</taxon>
        <taxon>Spermatophyta</taxon>
        <taxon>Magnoliopsida</taxon>
        <taxon>eudicotyledons</taxon>
        <taxon>Gunneridae</taxon>
        <taxon>Pentapetalae</taxon>
        <taxon>rosids</taxon>
        <taxon>fabids</taxon>
        <taxon>Rosales</taxon>
        <taxon>Rosaceae</taxon>
        <taxon>Amygdaloideae</taxon>
        <taxon>Amygdaleae</taxon>
        <taxon>Prunus</taxon>
    </lineage>
</organism>
<evidence type="ECO:0000313" key="6">
    <source>
        <dbReference type="Proteomes" id="UP000507245"/>
    </source>
</evidence>
<accession>A0A6J5W5X0</accession>
<proteinExistence type="predicted"/>
<reference evidence="6" key="1">
    <citation type="journal article" date="2020" name="Genome Biol.">
        <title>Gamete binning: chromosome-level and haplotype-resolved genome assembly enabled by high-throughput single-cell sequencing of gamete genomes.</title>
        <authorList>
            <person name="Campoy J.A."/>
            <person name="Sun H."/>
            <person name="Goel M."/>
            <person name="Jiao W.-B."/>
            <person name="Folz-Donahue K."/>
            <person name="Wang N."/>
            <person name="Rubio M."/>
            <person name="Liu C."/>
            <person name="Kukat C."/>
            <person name="Ruiz D."/>
            <person name="Huettel B."/>
            <person name="Schneeberger K."/>
        </authorList>
    </citation>
    <scope>NUCLEOTIDE SEQUENCE [LARGE SCALE GENOMIC DNA]</scope>
    <source>
        <strain evidence="6">cv. Rojo Pasion</strain>
    </source>
</reference>
<keyword evidence="1" id="KW-0378">Hydrolase</keyword>
<feature type="domain" description="Sialate O-acetylesterase" evidence="4">
    <location>
        <begin position="27"/>
        <end position="250"/>
    </location>
</feature>
<dbReference type="Pfam" id="PF03629">
    <property type="entry name" value="SASA"/>
    <property type="match status" value="1"/>
</dbReference>
<dbReference type="Proteomes" id="UP000507245">
    <property type="component" value="Unassembled WGS sequence"/>
</dbReference>
<keyword evidence="3" id="KW-0732">Signal</keyword>
<feature type="region of interest" description="Disordered" evidence="2">
    <location>
        <begin position="380"/>
        <end position="412"/>
    </location>
</feature>
<dbReference type="OrthoDB" id="42638at2759"/>
<evidence type="ECO:0000259" key="4">
    <source>
        <dbReference type="Pfam" id="PF03629"/>
    </source>
</evidence>
<dbReference type="PANTHER" id="PTHR31988:SF13">
    <property type="entry name" value="CARBOHYDRATE ESTERASE PLANT-LIKE PROTEIN"/>
    <property type="match status" value="1"/>
</dbReference>
<evidence type="ECO:0000313" key="5">
    <source>
        <dbReference type="EMBL" id="CAB4296866.1"/>
    </source>
</evidence>
<sequence length="443" mass="47285">MAVVLLATLFSLLLATQFNVGACAGSKNIFILAGQSNMAGRGGVSGGKWDGNVPPECQPRSSIVRLSAQLGWEQAHEPLHADIDVGKTCGVGPGMAFANEVLRVRGSRFGVLGLVPCAVGGTRIGEWARGTRLYNELVRRATESVRDGGVIRAVLWYQGESDTVNRVDAEGYKGNFERLVMDLRCDLKNPKLPVIQVALASGEGQFVDVVRKGQLDVKLGNVKYVDAKGLRLKEDHLHLTTISEVHLGIKTIVAQVVKALPSSPPIILDSKPTPTCNFDDNKKTKVNVGRRIKVPYYIAGVRLPLAQRYTKSCGELATVTNSHACTVIDDSDAWTQNGQLTGHVSAPGSLEVDELKLYVTEEKKEQGGVEIKVVDTVDYRSPAGEDKKPTKEEVEVVHETKDGANSGTGGGSVLASAAAAVSNAFQSAKDAVSGSAKDQKTTK</sequence>
<protein>
    <recommendedName>
        <fullName evidence="4">Sialate O-acetylesterase domain-containing protein</fullName>
    </recommendedName>
</protein>